<dbReference type="InterPro" id="IPR058240">
    <property type="entry name" value="rSAM_sf"/>
</dbReference>
<organism evidence="8 9">
    <name type="scientific">Zhenhengia yiwuensis</name>
    <dbReference type="NCBI Taxonomy" id="2763666"/>
    <lineage>
        <taxon>Bacteria</taxon>
        <taxon>Bacillati</taxon>
        <taxon>Bacillota</taxon>
        <taxon>Clostridia</taxon>
        <taxon>Lachnospirales</taxon>
        <taxon>Lachnospiraceae</taxon>
        <taxon>Zhenhengia</taxon>
    </lineage>
</organism>
<evidence type="ECO:0000256" key="5">
    <source>
        <dbReference type="ARBA" id="ARBA00023004"/>
    </source>
</evidence>
<dbReference type="InterPro" id="IPR006638">
    <property type="entry name" value="Elp3/MiaA/NifB-like_rSAM"/>
</dbReference>
<keyword evidence="3" id="KW-0949">S-adenosyl-L-methionine</keyword>
<evidence type="ECO:0000313" key="9">
    <source>
        <dbReference type="Proteomes" id="UP000655830"/>
    </source>
</evidence>
<name>A0A926EHZ9_9FIRM</name>
<dbReference type="AlphaFoldDB" id="A0A926EHZ9"/>
<comment type="caution">
    <text evidence="8">The sequence shown here is derived from an EMBL/GenBank/DDBJ whole genome shotgun (WGS) entry which is preliminary data.</text>
</comment>
<evidence type="ECO:0000259" key="7">
    <source>
        <dbReference type="PROSITE" id="PS51918"/>
    </source>
</evidence>
<dbReference type="SUPFAM" id="SSF102114">
    <property type="entry name" value="Radical SAM enzymes"/>
    <property type="match status" value="1"/>
</dbReference>
<evidence type="ECO:0000256" key="1">
    <source>
        <dbReference type="ARBA" id="ARBA00001966"/>
    </source>
</evidence>
<accession>A0A926EHZ9</accession>
<keyword evidence="2" id="KW-0004">4Fe-4S</keyword>
<dbReference type="SMART" id="SM00729">
    <property type="entry name" value="Elp3"/>
    <property type="match status" value="1"/>
</dbReference>
<evidence type="ECO:0000256" key="2">
    <source>
        <dbReference type="ARBA" id="ARBA00022485"/>
    </source>
</evidence>
<dbReference type="InterPro" id="IPR032432">
    <property type="entry name" value="Radical_SAM_C"/>
</dbReference>
<feature type="domain" description="Radical SAM core" evidence="7">
    <location>
        <begin position="14"/>
        <end position="256"/>
    </location>
</feature>
<dbReference type="Proteomes" id="UP000655830">
    <property type="component" value="Unassembled WGS sequence"/>
</dbReference>
<dbReference type="SFLD" id="SFLDS00029">
    <property type="entry name" value="Radical_SAM"/>
    <property type="match status" value="1"/>
</dbReference>
<keyword evidence="4" id="KW-0479">Metal-binding</keyword>
<dbReference type="InterPro" id="IPR039661">
    <property type="entry name" value="ELP3"/>
</dbReference>
<dbReference type="Pfam" id="PF04055">
    <property type="entry name" value="Radical_SAM"/>
    <property type="match status" value="1"/>
</dbReference>
<dbReference type="RefSeq" id="WP_249332442.1">
    <property type="nucleotide sequence ID" value="NZ_JACRSY010000009.1"/>
</dbReference>
<sequence length="318" mass="36720">MSTYRRYADYLKEKYGGKVYKIPVNLPVTCPNRDGTCGKGGCTFCSEVGIGYEMLDTQMAISKQIEENIAYIGKRYKADTFIAYLQNFSNTYMPLETFEEVLGQIKHEKLVGISISTRPDCIHDAYLEKIKAWQDETGYDVCIELGLQTLNYHALEKINRGHGLSEYIDAVLRIKRYGFEICTHLILNLPWDNQLDVIENAKLMSVLGIDYVKLHALYIVKNTVMGQQYLKGEFDMISMEEYEERVITFLRYLSEDVVIQRIIGRAPSEYTLFANWNTSWWKIHDEIIATMEDAGYKQGDLCQYQNGKAVKKFITKEA</sequence>
<dbReference type="Gene3D" id="3.20.20.70">
    <property type="entry name" value="Aldolase class I"/>
    <property type="match status" value="1"/>
</dbReference>
<proteinExistence type="predicted"/>
<reference evidence="8" key="1">
    <citation type="submission" date="2020-08" db="EMBL/GenBank/DDBJ databases">
        <title>Genome public.</title>
        <authorList>
            <person name="Liu C."/>
            <person name="Sun Q."/>
        </authorList>
    </citation>
    <scope>NUCLEOTIDE SEQUENCE</scope>
    <source>
        <strain evidence="8">NSJ-12</strain>
    </source>
</reference>
<dbReference type="InterPro" id="IPR005911">
    <property type="entry name" value="YhcC-like"/>
</dbReference>
<dbReference type="InterPro" id="IPR007197">
    <property type="entry name" value="rSAM"/>
</dbReference>
<evidence type="ECO:0000313" key="8">
    <source>
        <dbReference type="EMBL" id="MBC8579340.1"/>
    </source>
</evidence>
<evidence type="ECO:0000256" key="6">
    <source>
        <dbReference type="ARBA" id="ARBA00023014"/>
    </source>
</evidence>
<comment type="cofactor">
    <cofactor evidence="1">
        <name>[4Fe-4S] cluster</name>
        <dbReference type="ChEBI" id="CHEBI:49883"/>
    </cofactor>
</comment>
<evidence type="ECO:0000256" key="4">
    <source>
        <dbReference type="ARBA" id="ARBA00022723"/>
    </source>
</evidence>
<keyword evidence="9" id="KW-1185">Reference proteome</keyword>
<dbReference type="PROSITE" id="PS51918">
    <property type="entry name" value="RADICAL_SAM"/>
    <property type="match status" value="1"/>
</dbReference>
<keyword evidence="6" id="KW-0411">Iron-sulfur</keyword>
<gene>
    <name evidence="8" type="ORF">H8718_07350</name>
</gene>
<dbReference type="EMBL" id="JACRSY010000009">
    <property type="protein sequence ID" value="MBC8579340.1"/>
    <property type="molecule type" value="Genomic_DNA"/>
</dbReference>
<protein>
    <submittedName>
        <fullName evidence="8">TIGR01212 family radical SAM protein</fullName>
    </submittedName>
</protein>
<dbReference type="NCBIfam" id="TIGR01212">
    <property type="entry name" value="TIGR01212 family radical SAM protein"/>
    <property type="match status" value="1"/>
</dbReference>
<dbReference type="PANTHER" id="PTHR11135">
    <property type="entry name" value="HISTONE ACETYLTRANSFERASE-RELATED"/>
    <property type="match status" value="1"/>
</dbReference>
<dbReference type="GO" id="GO:0003824">
    <property type="term" value="F:catalytic activity"/>
    <property type="evidence" value="ECO:0007669"/>
    <property type="project" value="InterPro"/>
</dbReference>
<dbReference type="SFLD" id="SFLDG01091">
    <property type="entry name" value="uncharacterized_CHP01210-like"/>
    <property type="match status" value="1"/>
</dbReference>
<dbReference type="SFLD" id="SFLDG01086">
    <property type="entry name" value="elongater_protein-like"/>
    <property type="match status" value="1"/>
</dbReference>
<dbReference type="GO" id="GO:0046872">
    <property type="term" value="F:metal ion binding"/>
    <property type="evidence" value="ECO:0007669"/>
    <property type="project" value="UniProtKB-KW"/>
</dbReference>
<evidence type="ECO:0000256" key="3">
    <source>
        <dbReference type="ARBA" id="ARBA00022691"/>
    </source>
</evidence>
<dbReference type="PANTHER" id="PTHR11135:SF1">
    <property type="entry name" value="PROTEIN YHCC"/>
    <property type="match status" value="1"/>
</dbReference>
<dbReference type="InterPro" id="IPR013785">
    <property type="entry name" value="Aldolase_TIM"/>
</dbReference>
<keyword evidence="5" id="KW-0408">Iron</keyword>
<dbReference type="GO" id="GO:0051539">
    <property type="term" value="F:4 iron, 4 sulfur cluster binding"/>
    <property type="evidence" value="ECO:0007669"/>
    <property type="project" value="UniProtKB-KW"/>
</dbReference>
<dbReference type="Pfam" id="PF16199">
    <property type="entry name" value="Radical_SAM_C"/>
    <property type="match status" value="1"/>
</dbReference>